<dbReference type="OrthoDB" id="2564812at2759"/>
<feature type="domain" description="DUF7729" evidence="2">
    <location>
        <begin position="63"/>
        <end position="268"/>
    </location>
</feature>
<dbReference type="Proteomes" id="UP000799766">
    <property type="component" value="Unassembled WGS sequence"/>
</dbReference>
<dbReference type="EMBL" id="MU001671">
    <property type="protein sequence ID" value="KAF2461269.1"/>
    <property type="molecule type" value="Genomic_DNA"/>
</dbReference>
<name>A0A6A6PBN7_9PEZI</name>
<proteinExistence type="predicted"/>
<evidence type="ECO:0000313" key="3">
    <source>
        <dbReference type="EMBL" id="KAF2461269.1"/>
    </source>
</evidence>
<feature type="compositionally biased region" description="Acidic residues" evidence="1">
    <location>
        <begin position="11"/>
        <end position="20"/>
    </location>
</feature>
<dbReference type="PANTHER" id="PTHR39460">
    <property type="entry name" value="EXPRESSED PROTEIN"/>
    <property type="match status" value="1"/>
</dbReference>
<evidence type="ECO:0000313" key="4">
    <source>
        <dbReference type="Proteomes" id="UP000799766"/>
    </source>
</evidence>
<feature type="compositionally biased region" description="Low complexity" evidence="1">
    <location>
        <begin position="41"/>
        <end position="51"/>
    </location>
</feature>
<dbReference type="Pfam" id="PF24855">
    <property type="entry name" value="DUF7729"/>
    <property type="match status" value="1"/>
</dbReference>
<dbReference type="AlphaFoldDB" id="A0A6A6PBN7"/>
<evidence type="ECO:0000259" key="2">
    <source>
        <dbReference type="Pfam" id="PF24855"/>
    </source>
</evidence>
<dbReference type="InterPro" id="IPR056146">
    <property type="entry name" value="DUF7729"/>
</dbReference>
<evidence type="ECO:0000256" key="1">
    <source>
        <dbReference type="SAM" id="MobiDB-lite"/>
    </source>
</evidence>
<sequence length="299" mass="32219">MLHRNHKRQSDDDEENDDDSSGSTTAGRPSSTAGLPASIVPPSGTSTPSTTVNVDDSLQTASPLPEPFDTSLGKNFTNQGCPDFFSSFLNNDTFQSCMPFSLLLQTSQSFFDASKSSFRITQTLDATCRVDFDTCNVLMDSLAHDIKDDSNCGNDFRNENPMVIQAYDGFVAYRLLYQAGCLKDDRGSYCYANAITNTSSATDSYPYYLPLGVALPGGSRPTCNDCLQRTMEIFSLQAGNETQPVSQTYGNAAQQINMGCGPEFVNTTITDVSDAAVRVAPGQGLLAVLSALLVVGWLM</sequence>
<feature type="compositionally biased region" description="Polar residues" evidence="1">
    <location>
        <begin position="24"/>
        <end position="33"/>
    </location>
</feature>
<organism evidence="3 4">
    <name type="scientific">Lineolata rhizophorae</name>
    <dbReference type="NCBI Taxonomy" id="578093"/>
    <lineage>
        <taxon>Eukaryota</taxon>
        <taxon>Fungi</taxon>
        <taxon>Dikarya</taxon>
        <taxon>Ascomycota</taxon>
        <taxon>Pezizomycotina</taxon>
        <taxon>Dothideomycetes</taxon>
        <taxon>Dothideomycetes incertae sedis</taxon>
        <taxon>Lineolatales</taxon>
        <taxon>Lineolataceae</taxon>
        <taxon>Lineolata</taxon>
    </lineage>
</organism>
<accession>A0A6A6PBN7</accession>
<keyword evidence="4" id="KW-1185">Reference proteome</keyword>
<feature type="region of interest" description="Disordered" evidence="1">
    <location>
        <begin position="1"/>
        <end position="71"/>
    </location>
</feature>
<dbReference type="PANTHER" id="PTHR39460:SF1">
    <property type="entry name" value="C6 TRANSCRIPTION FACTOR"/>
    <property type="match status" value="1"/>
</dbReference>
<gene>
    <name evidence="3" type="ORF">BDY21DRAFT_278223</name>
</gene>
<feature type="compositionally biased region" description="Polar residues" evidence="1">
    <location>
        <begin position="52"/>
        <end position="62"/>
    </location>
</feature>
<reference evidence="3" key="1">
    <citation type="journal article" date="2020" name="Stud. Mycol.">
        <title>101 Dothideomycetes genomes: a test case for predicting lifestyles and emergence of pathogens.</title>
        <authorList>
            <person name="Haridas S."/>
            <person name="Albert R."/>
            <person name="Binder M."/>
            <person name="Bloem J."/>
            <person name="Labutti K."/>
            <person name="Salamov A."/>
            <person name="Andreopoulos B."/>
            <person name="Baker S."/>
            <person name="Barry K."/>
            <person name="Bills G."/>
            <person name="Bluhm B."/>
            <person name="Cannon C."/>
            <person name="Castanera R."/>
            <person name="Culley D."/>
            <person name="Daum C."/>
            <person name="Ezra D."/>
            <person name="Gonzalez J."/>
            <person name="Henrissat B."/>
            <person name="Kuo A."/>
            <person name="Liang C."/>
            <person name="Lipzen A."/>
            <person name="Lutzoni F."/>
            <person name="Magnuson J."/>
            <person name="Mondo S."/>
            <person name="Nolan M."/>
            <person name="Ohm R."/>
            <person name="Pangilinan J."/>
            <person name="Park H.-J."/>
            <person name="Ramirez L."/>
            <person name="Alfaro M."/>
            <person name="Sun H."/>
            <person name="Tritt A."/>
            <person name="Yoshinaga Y."/>
            <person name="Zwiers L.-H."/>
            <person name="Turgeon B."/>
            <person name="Goodwin S."/>
            <person name="Spatafora J."/>
            <person name="Crous P."/>
            <person name="Grigoriev I."/>
        </authorList>
    </citation>
    <scope>NUCLEOTIDE SEQUENCE</scope>
    <source>
        <strain evidence="3">ATCC 16933</strain>
    </source>
</reference>
<protein>
    <recommendedName>
        <fullName evidence="2">DUF7729 domain-containing protein</fullName>
    </recommendedName>
</protein>